<feature type="compositionally biased region" description="Basic and acidic residues" evidence="1">
    <location>
        <begin position="232"/>
        <end position="270"/>
    </location>
</feature>
<feature type="region of interest" description="Disordered" evidence="1">
    <location>
        <begin position="153"/>
        <end position="328"/>
    </location>
</feature>
<dbReference type="OrthoDB" id="3541690at2"/>
<name>A0A367EDD5_9ACTN</name>
<protein>
    <submittedName>
        <fullName evidence="2">Uncharacterized protein</fullName>
    </submittedName>
</protein>
<keyword evidence="3" id="KW-1185">Reference proteome</keyword>
<gene>
    <name evidence="2" type="ORF">DQ392_23930</name>
</gene>
<organism evidence="2 3">
    <name type="scientific">Streptomyces reniochalinae</name>
    <dbReference type="NCBI Taxonomy" id="2250578"/>
    <lineage>
        <taxon>Bacteria</taxon>
        <taxon>Bacillati</taxon>
        <taxon>Actinomycetota</taxon>
        <taxon>Actinomycetes</taxon>
        <taxon>Kitasatosporales</taxon>
        <taxon>Streptomycetaceae</taxon>
        <taxon>Streptomyces</taxon>
    </lineage>
</organism>
<evidence type="ECO:0000313" key="3">
    <source>
        <dbReference type="Proteomes" id="UP000253507"/>
    </source>
</evidence>
<evidence type="ECO:0000313" key="2">
    <source>
        <dbReference type="EMBL" id="RCG15250.1"/>
    </source>
</evidence>
<sequence>MDLDAVTDELYGLPPDDFTATREQRAQQARQEGARELAGEIHRLRRPTLAAWSANLLAREQPEQARLLLELGEALRQAHRDLDGGRLRELSARQHQATARLAGEAARLADQHGHRISEAVRSEVAGTLHAALADPQAGRDWAAGRLERPLAAPVGFTPGEAGTSIPGGGAGAGGAAAPADARSRRRATKSDRGSSQSDRGRDRGRGQARGQGRDAGPQTGQERARHRKQLARAREQDCEARRALEAREGEHRAAREAAEQAAERQDEAEQRVTALREQLREAEDDHRRARSEARTAQDRLRGAEREEAKARRKADEATARADRLADGS</sequence>
<comment type="caution">
    <text evidence="2">The sequence shown here is derived from an EMBL/GenBank/DDBJ whole genome shotgun (WGS) entry which is preliminary data.</text>
</comment>
<proteinExistence type="predicted"/>
<dbReference type="Proteomes" id="UP000253507">
    <property type="component" value="Unassembled WGS sequence"/>
</dbReference>
<feature type="compositionally biased region" description="Gly residues" evidence="1">
    <location>
        <begin position="165"/>
        <end position="174"/>
    </location>
</feature>
<dbReference type="RefSeq" id="WP_114017777.1">
    <property type="nucleotide sequence ID" value="NZ_QOIM01000041.1"/>
</dbReference>
<reference evidence="2 3" key="1">
    <citation type="submission" date="2018-06" db="EMBL/GenBank/DDBJ databases">
        <title>Streptomyces reniochalinae sp. nov. and Streptomyces diacarnus sp. nov. from marine sponges.</title>
        <authorList>
            <person name="Li L."/>
        </authorList>
    </citation>
    <scope>NUCLEOTIDE SEQUENCE [LARGE SCALE GENOMIC DNA]</scope>
    <source>
        <strain evidence="2 3">LHW50302</strain>
    </source>
</reference>
<feature type="compositionally biased region" description="Basic and acidic residues" evidence="1">
    <location>
        <begin position="277"/>
        <end position="328"/>
    </location>
</feature>
<dbReference type="AlphaFoldDB" id="A0A367EDD5"/>
<feature type="compositionally biased region" description="Basic and acidic residues" evidence="1">
    <location>
        <begin position="188"/>
        <end position="205"/>
    </location>
</feature>
<dbReference type="EMBL" id="QOIM01000041">
    <property type="protein sequence ID" value="RCG15250.1"/>
    <property type="molecule type" value="Genomic_DNA"/>
</dbReference>
<feature type="region of interest" description="Disordered" evidence="1">
    <location>
        <begin position="1"/>
        <end position="34"/>
    </location>
</feature>
<evidence type="ECO:0000256" key="1">
    <source>
        <dbReference type="SAM" id="MobiDB-lite"/>
    </source>
</evidence>
<accession>A0A367EDD5</accession>